<evidence type="ECO:0000256" key="4">
    <source>
        <dbReference type="ARBA" id="ARBA00022833"/>
    </source>
</evidence>
<accession>A0A3N4LIB6</accession>
<proteinExistence type="inferred from homology"/>
<dbReference type="GO" id="GO:0008270">
    <property type="term" value="F:zinc ion binding"/>
    <property type="evidence" value="ECO:0007669"/>
    <property type="project" value="TreeGrafter"/>
</dbReference>
<dbReference type="OrthoDB" id="5599753at2759"/>
<feature type="domain" description="LITAF" evidence="6">
    <location>
        <begin position="30"/>
        <end position="111"/>
    </location>
</feature>
<dbReference type="Pfam" id="PF10601">
    <property type="entry name" value="zf-LITAF-like"/>
    <property type="match status" value="1"/>
</dbReference>
<protein>
    <recommendedName>
        <fullName evidence="6">LITAF domain-containing protein</fullName>
    </recommendedName>
</protein>
<dbReference type="PANTHER" id="PTHR23292">
    <property type="entry name" value="LIPOPOLYSACCHARIDE-INDUCED TUMOR NECROSIS FACTOR-ALPHA FACTOR"/>
    <property type="match status" value="1"/>
</dbReference>
<keyword evidence="5" id="KW-0472">Membrane</keyword>
<dbReference type="PROSITE" id="PS51837">
    <property type="entry name" value="LITAF"/>
    <property type="match status" value="1"/>
</dbReference>
<dbReference type="GO" id="GO:0016020">
    <property type="term" value="C:membrane"/>
    <property type="evidence" value="ECO:0007669"/>
    <property type="project" value="UniProtKB-SubCell"/>
</dbReference>
<keyword evidence="4" id="KW-0862">Zinc</keyword>
<dbReference type="EMBL" id="ML121551">
    <property type="protein sequence ID" value="RPB22496.1"/>
    <property type="molecule type" value="Genomic_DNA"/>
</dbReference>
<dbReference type="Proteomes" id="UP000267821">
    <property type="component" value="Unassembled WGS sequence"/>
</dbReference>
<dbReference type="SMART" id="SM00714">
    <property type="entry name" value="LITAF"/>
    <property type="match status" value="1"/>
</dbReference>
<evidence type="ECO:0000259" key="6">
    <source>
        <dbReference type="PROSITE" id="PS51837"/>
    </source>
</evidence>
<dbReference type="PANTHER" id="PTHR23292:SF6">
    <property type="entry name" value="FI16602P1-RELATED"/>
    <property type="match status" value="1"/>
</dbReference>
<dbReference type="InterPro" id="IPR037519">
    <property type="entry name" value="LITAF_fam"/>
</dbReference>
<evidence type="ECO:0000256" key="5">
    <source>
        <dbReference type="ARBA" id="ARBA00023136"/>
    </source>
</evidence>
<name>A0A3N4LIB6_9PEZI</name>
<dbReference type="AlphaFoldDB" id="A0A3N4LIB6"/>
<organism evidence="7 8">
    <name type="scientific">Terfezia boudieri ATCC MYA-4762</name>
    <dbReference type="NCBI Taxonomy" id="1051890"/>
    <lineage>
        <taxon>Eukaryota</taxon>
        <taxon>Fungi</taxon>
        <taxon>Dikarya</taxon>
        <taxon>Ascomycota</taxon>
        <taxon>Pezizomycotina</taxon>
        <taxon>Pezizomycetes</taxon>
        <taxon>Pezizales</taxon>
        <taxon>Pezizaceae</taxon>
        <taxon>Terfezia</taxon>
    </lineage>
</organism>
<sequence length="121" mass="13204">MPNPQLQVNVHPQHAMYPQGVQMQQMPFAKPQLRAGPIGALNRGPAPVCCPACQVVGLTAISYQSGEATHLWAALLCFCFCLGCIPYMIETWKDVVHKCSNCGAMLATWRKNGGIEVHMHG</sequence>
<evidence type="ECO:0000256" key="1">
    <source>
        <dbReference type="ARBA" id="ARBA00004170"/>
    </source>
</evidence>
<dbReference type="InParanoid" id="A0A3N4LIB6"/>
<dbReference type="InterPro" id="IPR006629">
    <property type="entry name" value="LITAF"/>
</dbReference>
<reference evidence="7 8" key="1">
    <citation type="journal article" date="2018" name="Nat. Ecol. Evol.">
        <title>Pezizomycetes genomes reveal the molecular basis of ectomycorrhizal truffle lifestyle.</title>
        <authorList>
            <person name="Murat C."/>
            <person name="Payen T."/>
            <person name="Noel B."/>
            <person name="Kuo A."/>
            <person name="Morin E."/>
            <person name="Chen J."/>
            <person name="Kohler A."/>
            <person name="Krizsan K."/>
            <person name="Balestrini R."/>
            <person name="Da Silva C."/>
            <person name="Montanini B."/>
            <person name="Hainaut M."/>
            <person name="Levati E."/>
            <person name="Barry K.W."/>
            <person name="Belfiori B."/>
            <person name="Cichocki N."/>
            <person name="Clum A."/>
            <person name="Dockter R.B."/>
            <person name="Fauchery L."/>
            <person name="Guy J."/>
            <person name="Iotti M."/>
            <person name="Le Tacon F."/>
            <person name="Lindquist E.A."/>
            <person name="Lipzen A."/>
            <person name="Malagnac F."/>
            <person name="Mello A."/>
            <person name="Molinier V."/>
            <person name="Miyauchi S."/>
            <person name="Poulain J."/>
            <person name="Riccioni C."/>
            <person name="Rubini A."/>
            <person name="Sitrit Y."/>
            <person name="Splivallo R."/>
            <person name="Traeger S."/>
            <person name="Wang M."/>
            <person name="Zifcakova L."/>
            <person name="Wipf D."/>
            <person name="Zambonelli A."/>
            <person name="Paolocci F."/>
            <person name="Nowrousian M."/>
            <person name="Ottonello S."/>
            <person name="Baldrian P."/>
            <person name="Spatafora J.W."/>
            <person name="Henrissat B."/>
            <person name="Nagy L.G."/>
            <person name="Aury J.M."/>
            <person name="Wincker P."/>
            <person name="Grigoriev I.V."/>
            <person name="Bonfante P."/>
            <person name="Martin F.M."/>
        </authorList>
    </citation>
    <scope>NUCLEOTIDE SEQUENCE [LARGE SCALE GENOMIC DNA]</scope>
    <source>
        <strain evidence="7 8">ATCC MYA-4762</strain>
    </source>
</reference>
<evidence type="ECO:0000256" key="3">
    <source>
        <dbReference type="ARBA" id="ARBA00022723"/>
    </source>
</evidence>
<comment type="similarity">
    <text evidence="2">Belongs to the CDIP1/LITAF family.</text>
</comment>
<dbReference type="STRING" id="1051890.A0A3N4LIB6"/>
<keyword evidence="8" id="KW-1185">Reference proteome</keyword>
<evidence type="ECO:0000313" key="8">
    <source>
        <dbReference type="Proteomes" id="UP000267821"/>
    </source>
</evidence>
<gene>
    <name evidence="7" type="ORF">L211DRAFT_839540</name>
</gene>
<evidence type="ECO:0000313" key="7">
    <source>
        <dbReference type="EMBL" id="RPB22496.1"/>
    </source>
</evidence>
<keyword evidence="3" id="KW-0479">Metal-binding</keyword>
<comment type="subcellular location">
    <subcellularLocation>
        <location evidence="1">Membrane</location>
        <topology evidence="1">Peripheral membrane protein</topology>
    </subcellularLocation>
</comment>
<evidence type="ECO:0000256" key="2">
    <source>
        <dbReference type="ARBA" id="ARBA00005975"/>
    </source>
</evidence>